<dbReference type="PANTHER" id="PTHR30537:SF3">
    <property type="entry name" value="TRANSCRIPTIONAL REGULATORY PROTEIN"/>
    <property type="match status" value="1"/>
</dbReference>
<dbReference type="SUPFAM" id="SSF46785">
    <property type="entry name" value="Winged helix' DNA-binding domain"/>
    <property type="match status" value="1"/>
</dbReference>
<protein>
    <submittedName>
        <fullName evidence="6">DNA-binding transcriptional regulator, LysR family</fullName>
    </submittedName>
</protein>
<dbReference type="InterPro" id="IPR058163">
    <property type="entry name" value="LysR-type_TF_proteobact-type"/>
</dbReference>
<sequence>MLCGKANIGESALERFDWDDLRFFLAVARSGRLTAAARRLGADHATVSRRVTSLEESLKAKLFERRPQGYTLTAHGERLLAKAETMETEALAIQSDIGGADMTLAGTVRIGAPDGFGTVFLAPRLSSLAKSYPGLEIQLIAMPRLLSLSKREADVAITLAPPKEGKVVARKLSDYRLGLYASQAYLDSMPAVTKPEDLFDHRVVGYIDDLIFTPELDYLDEVAKGLRPQVQSSSVLAQMNAVVAGAGIGVIHHFMAEGETRLVRVLPETVSITRSFWLLVHADLKDVARVRAIVDFIVRETKQSRALLMGEPSVSRHD</sequence>
<feature type="domain" description="HTH lysR-type" evidence="5">
    <location>
        <begin position="16"/>
        <end position="73"/>
    </location>
</feature>
<dbReference type="GO" id="GO:0006351">
    <property type="term" value="P:DNA-templated transcription"/>
    <property type="evidence" value="ECO:0007669"/>
    <property type="project" value="TreeGrafter"/>
</dbReference>
<dbReference type="InterPro" id="IPR036390">
    <property type="entry name" value="WH_DNA-bd_sf"/>
</dbReference>
<dbReference type="InterPro" id="IPR000847">
    <property type="entry name" value="LysR_HTH_N"/>
</dbReference>
<dbReference type="Gene3D" id="3.40.190.290">
    <property type="match status" value="1"/>
</dbReference>
<gene>
    <name evidence="6" type="ORF">SAMN04488115_101340</name>
</gene>
<dbReference type="PANTHER" id="PTHR30537">
    <property type="entry name" value="HTH-TYPE TRANSCRIPTIONAL REGULATOR"/>
    <property type="match status" value="1"/>
</dbReference>
<evidence type="ECO:0000313" key="6">
    <source>
        <dbReference type="EMBL" id="SEF51853.1"/>
    </source>
</evidence>
<dbReference type="Proteomes" id="UP000236743">
    <property type="component" value="Unassembled WGS sequence"/>
</dbReference>
<dbReference type="PROSITE" id="PS50931">
    <property type="entry name" value="HTH_LYSR"/>
    <property type="match status" value="1"/>
</dbReference>
<dbReference type="Pfam" id="PF00126">
    <property type="entry name" value="HTH_1"/>
    <property type="match status" value="1"/>
</dbReference>
<dbReference type="SUPFAM" id="SSF53850">
    <property type="entry name" value="Periplasmic binding protein-like II"/>
    <property type="match status" value="1"/>
</dbReference>
<name>A0A1H5SMK2_9HYPH</name>
<dbReference type="GO" id="GO:0003700">
    <property type="term" value="F:DNA-binding transcription factor activity"/>
    <property type="evidence" value="ECO:0007669"/>
    <property type="project" value="InterPro"/>
</dbReference>
<dbReference type="RefSeq" id="WP_200827895.1">
    <property type="nucleotide sequence ID" value="NZ_FNUY01000001.1"/>
</dbReference>
<evidence type="ECO:0000256" key="2">
    <source>
        <dbReference type="ARBA" id="ARBA00023015"/>
    </source>
</evidence>
<evidence type="ECO:0000256" key="4">
    <source>
        <dbReference type="ARBA" id="ARBA00023163"/>
    </source>
</evidence>
<evidence type="ECO:0000256" key="3">
    <source>
        <dbReference type="ARBA" id="ARBA00023125"/>
    </source>
</evidence>
<accession>A0A1H5SMK2</accession>
<keyword evidence="4" id="KW-0804">Transcription</keyword>
<keyword evidence="2" id="KW-0805">Transcription regulation</keyword>
<evidence type="ECO:0000256" key="1">
    <source>
        <dbReference type="ARBA" id="ARBA00009437"/>
    </source>
</evidence>
<comment type="similarity">
    <text evidence="1">Belongs to the LysR transcriptional regulatory family.</text>
</comment>
<dbReference type="Gene3D" id="1.10.10.10">
    <property type="entry name" value="Winged helix-like DNA-binding domain superfamily/Winged helix DNA-binding domain"/>
    <property type="match status" value="1"/>
</dbReference>
<dbReference type="AlphaFoldDB" id="A0A1H5SMK2"/>
<proteinExistence type="inferred from homology"/>
<dbReference type="Pfam" id="PF03466">
    <property type="entry name" value="LysR_substrate"/>
    <property type="match status" value="1"/>
</dbReference>
<evidence type="ECO:0000259" key="5">
    <source>
        <dbReference type="PROSITE" id="PS50931"/>
    </source>
</evidence>
<keyword evidence="3 6" id="KW-0238">DNA-binding</keyword>
<dbReference type="GO" id="GO:0043565">
    <property type="term" value="F:sequence-specific DNA binding"/>
    <property type="evidence" value="ECO:0007669"/>
    <property type="project" value="TreeGrafter"/>
</dbReference>
<reference evidence="6 7" key="1">
    <citation type="submission" date="2016-10" db="EMBL/GenBank/DDBJ databases">
        <authorList>
            <person name="de Groot N.N."/>
        </authorList>
    </citation>
    <scope>NUCLEOTIDE SEQUENCE [LARGE SCALE GENOMIC DNA]</scope>
    <source>
        <strain evidence="6 7">DSM 26656</strain>
    </source>
</reference>
<dbReference type="InterPro" id="IPR005119">
    <property type="entry name" value="LysR_subst-bd"/>
</dbReference>
<keyword evidence="7" id="KW-1185">Reference proteome</keyword>
<dbReference type="EMBL" id="FNUY01000001">
    <property type="protein sequence ID" value="SEF51853.1"/>
    <property type="molecule type" value="Genomic_DNA"/>
</dbReference>
<evidence type="ECO:0000313" key="7">
    <source>
        <dbReference type="Proteomes" id="UP000236743"/>
    </source>
</evidence>
<organism evidence="6 7">
    <name type="scientific">Bosea lathyri</name>
    <dbReference type="NCBI Taxonomy" id="1036778"/>
    <lineage>
        <taxon>Bacteria</taxon>
        <taxon>Pseudomonadati</taxon>
        <taxon>Pseudomonadota</taxon>
        <taxon>Alphaproteobacteria</taxon>
        <taxon>Hyphomicrobiales</taxon>
        <taxon>Boseaceae</taxon>
        <taxon>Bosea</taxon>
    </lineage>
</organism>
<dbReference type="InterPro" id="IPR036388">
    <property type="entry name" value="WH-like_DNA-bd_sf"/>
</dbReference>